<name>A0A6J5LWT2_9CAUD</name>
<dbReference type="EMBL" id="LR796350">
    <property type="protein sequence ID" value="CAB4138945.1"/>
    <property type="molecule type" value="Genomic_DNA"/>
</dbReference>
<protein>
    <submittedName>
        <fullName evidence="1">Uncharacterized protein</fullName>
    </submittedName>
</protein>
<reference evidence="1" key="1">
    <citation type="submission" date="2020-04" db="EMBL/GenBank/DDBJ databases">
        <authorList>
            <person name="Chiriac C."/>
            <person name="Salcher M."/>
            <person name="Ghai R."/>
            <person name="Kavagutti S V."/>
        </authorList>
    </citation>
    <scope>NUCLEOTIDE SEQUENCE</scope>
</reference>
<accession>A0A6J5LWT2</accession>
<gene>
    <name evidence="1" type="ORF">UFOVP340_1</name>
</gene>
<feature type="non-terminal residue" evidence="1">
    <location>
        <position position="31"/>
    </location>
</feature>
<evidence type="ECO:0000313" key="1">
    <source>
        <dbReference type="EMBL" id="CAB4138945.1"/>
    </source>
</evidence>
<proteinExistence type="predicted"/>
<sequence length="31" mass="3515">MARRVTIMSSFPPMSTQEQDERLLNLAHAIA</sequence>
<organism evidence="1">
    <name type="scientific">uncultured Caudovirales phage</name>
    <dbReference type="NCBI Taxonomy" id="2100421"/>
    <lineage>
        <taxon>Viruses</taxon>
        <taxon>Duplodnaviria</taxon>
        <taxon>Heunggongvirae</taxon>
        <taxon>Uroviricota</taxon>
        <taxon>Caudoviricetes</taxon>
        <taxon>Peduoviridae</taxon>
        <taxon>Maltschvirus</taxon>
        <taxon>Maltschvirus maltsch</taxon>
    </lineage>
</organism>